<dbReference type="SUPFAM" id="SSF53448">
    <property type="entry name" value="Nucleotide-diphospho-sugar transferases"/>
    <property type="match status" value="1"/>
</dbReference>
<dbReference type="AlphaFoldDB" id="A0A6J7GIL5"/>
<organism evidence="7">
    <name type="scientific">freshwater metagenome</name>
    <dbReference type="NCBI Taxonomy" id="449393"/>
    <lineage>
        <taxon>unclassified sequences</taxon>
        <taxon>metagenomes</taxon>
        <taxon>ecological metagenomes</taxon>
    </lineage>
</organism>
<protein>
    <submittedName>
        <fullName evidence="7">Unannotated protein</fullName>
    </submittedName>
</protein>
<evidence type="ECO:0000313" key="7">
    <source>
        <dbReference type="EMBL" id="CAB4906924.1"/>
    </source>
</evidence>
<accession>A0A6J7GIL5</accession>
<dbReference type="InterPro" id="IPR001173">
    <property type="entry name" value="Glyco_trans_2-like"/>
</dbReference>
<evidence type="ECO:0000256" key="5">
    <source>
        <dbReference type="ARBA" id="ARBA00023136"/>
    </source>
</evidence>
<gene>
    <name evidence="7" type="ORF">UFOPK3495_01324</name>
</gene>
<comment type="subcellular location">
    <subcellularLocation>
        <location evidence="1">Cell membrane</location>
    </subcellularLocation>
</comment>
<dbReference type="PANTHER" id="PTHR43646:SF2">
    <property type="entry name" value="GLYCOSYLTRANSFERASE 2-LIKE DOMAIN-CONTAINING PROTEIN"/>
    <property type="match status" value="1"/>
</dbReference>
<sequence length="284" mass="31087">MSDLELDPSQVSAVICTMNSINSIEQCLMSLQEIGIGEIIVVDAKSTDGTREIADRYATMMLEDPGIGLGTARNMGIAVSTKRFILNIGSDNVMSRGSLMEMLKTLAADHLQGVGAMTVVEGNDYLARSMNAWWGTRFRQGSTSVIGTPSLFDGALLRANPFDTSRQHSDDSELCERWSAQFDARFAISSAHVFEVGKNSWGEVALRCKNYGFSDNEVFKNGSAMGWTLNRKLKSIAHPARVDFVEPLGRMGLRTALPTAPFLLAFIGMRYASWVKNALRSARG</sequence>
<evidence type="ECO:0000256" key="3">
    <source>
        <dbReference type="ARBA" id="ARBA00022676"/>
    </source>
</evidence>
<name>A0A6J7GIL5_9ZZZZ</name>
<keyword evidence="5" id="KW-0472">Membrane</keyword>
<proteinExistence type="predicted"/>
<reference evidence="7" key="1">
    <citation type="submission" date="2020-05" db="EMBL/GenBank/DDBJ databases">
        <authorList>
            <person name="Chiriac C."/>
            <person name="Salcher M."/>
            <person name="Ghai R."/>
            <person name="Kavagutti S V."/>
        </authorList>
    </citation>
    <scope>NUCLEOTIDE SEQUENCE</scope>
</reference>
<dbReference type="EMBL" id="CAFBMC010000085">
    <property type="protein sequence ID" value="CAB4906924.1"/>
    <property type="molecule type" value="Genomic_DNA"/>
</dbReference>
<feature type="domain" description="Glycosyltransferase 2-like" evidence="6">
    <location>
        <begin position="12"/>
        <end position="131"/>
    </location>
</feature>
<dbReference type="GO" id="GO:0016757">
    <property type="term" value="F:glycosyltransferase activity"/>
    <property type="evidence" value="ECO:0007669"/>
    <property type="project" value="UniProtKB-KW"/>
</dbReference>
<evidence type="ECO:0000256" key="1">
    <source>
        <dbReference type="ARBA" id="ARBA00004236"/>
    </source>
</evidence>
<keyword evidence="4" id="KW-0808">Transferase</keyword>
<keyword evidence="2" id="KW-1003">Cell membrane</keyword>
<dbReference type="GO" id="GO:0005886">
    <property type="term" value="C:plasma membrane"/>
    <property type="evidence" value="ECO:0007669"/>
    <property type="project" value="UniProtKB-SubCell"/>
</dbReference>
<dbReference type="Gene3D" id="3.90.550.10">
    <property type="entry name" value="Spore Coat Polysaccharide Biosynthesis Protein SpsA, Chain A"/>
    <property type="match status" value="1"/>
</dbReference>
<evidence type="ECO:0000259" key="6">
    <source>
        <dbReference type="Pfam" id="PF00535"/>
    </source>
</evidence>
<evidence type="ECO:0000256" key="4">
    <source>
        <dbReference type="ARBA" id="ARBA00022679"/>
    </source>
</evidence>
<keyword evidence="3" id="KW-0328">Glycosyltransferase</keyword>
<dbReference type="PANTHER" id="PTHR43646">
    <property type="entry name" value="GLYCOSYLTRANSFERASE"/>
    <property type="match status" value="1"/>
</dbReference>
<dbReference type="Pfam" id="PF00535">
    <property type="entry name" value="Glycos_transf_2"/>
    <property type="match status" value="1"/>
</dbReference>
<dbReference type="InterPro" id="IPR029044">
    <property type="entry name" value="Nucleotide-diphossugar_trans"/>
</dbReference>
<evidence type="ECO:0000256" key="2">
    <source>
        <dbReference type="ARBA" id="ARBA00022475"/>
    </source>
</evidence>